<proteinExistence type="predicted"/>
<evidence type="ECO:0000313" key="2">
    <source>
        <dbReference type="EMBL" id="KAK4461620.1"/>
    </source>
</evidence>
<accession>A0AAV9HLJ1</accession>
<evidence type="ECO:0000313" key="3">
    <source>
        <dbReference type="Proteomes" id="UP001321749"/>
    </source>
</evidence>
<feature type="non-terminal residue" evidence="2">
    <location>
        <position position="202"/>
    </location>
</feature>
<dbReference type="Proteomes" id="UP001321749">
    <property type="component" value="Unassembled WGS sequence"/>
</dbReference>
<name>A0AAV9HLJ1_9PEZI</name>
<feature type="chain" id="PRO_5043866329" evidence="1">
    <location>
        <begin position="20"/>
        <end position="202"/>
    </location>
</feature>
<protein>
    <submittedName>
        <fullName evidence="2">Uncharacterized protein</fullName>
    </submittedName>
</protein>
<sequence>MKTATLTLGLFAALTTAYSHPRYNLHLRRSNTTAIASSSSSAVESSTDSTLATGIADSSTSVLLSTGVAAEESSTSIILSTGVASAADPLITSAAPFPTNNGTGAGITTVTIATTSVRTITSCAPEVIDCPARTQDLSTFPSEALQTVVVTDTIVLTEVVCPVTAVPSISSSVLSEASRGLITGSTLTAPVASTTATAAASA</sequence>
<reference evidence="2" key="2">
    <citation type="submission" date="2023-06" db="EMBL/GenBank/DDBJ databases">
        <authorList>
            <consortium name="Lawrence Berkeley National Laboratory"/>
            <person name="Mondo S.J."/>
            <person name="Hensen N."/>
            <person name="Bonometti L."/>
            <person name="Westerberg I."/>
            <person name="Brannstrom I.O."/>
            <person name="Guillou S."/>
            <person name="Cros-Aarteil S."/>
            <person name="Calhoun S."/>
            <person name="Haridas S."/>
            <person name="Kuo A."/>
            <person name="Pangilinan J."/>
            <person name="Riley R."/>
            <person name="Labutti K."/>
            <person name="Andreopoulos B."/>
            <person name="Lipzen A."/>
            <person name="Chen C."/>
            <person name="Yanf M."/>
            <person name="Daum C."/>
            <person name="Ng V."/>
            <person name="Clum A."/>
            <person name="Steindorff A."/>
            <person name="Ohm R."/>
            <person name="Martin F."/>
            <person name="Silar P."/>
            <person name="Natvig D."/>
            <person name="Lalanne C."/>
            <person name="Gautier V."/>
            <person name="Ament-Velasquez S.L."/>
            <person name="Kruys A."/>
            <person name="Hutchinson M.I."/>
            <person name="Powell A.J."/>
            <person name="Barry K."/>
            <person name="Miller A.N."/>
            <person name="Grigoriev I.V."/>
            <person name="Debuchy R."/>
            <person name="Gladieux P."/>
            <person name="Thoren M.H."/>
            <person name="Johannesson H."/>
        </authorList>
    </citation>
    <scope>NUCLEOTIDE SEQUENCE</scope>
    <source>
        <strain evidence="2">PSN324</strain>
    </source>
</reference>
<evidence type="ECO:0000256" key="1">
    <source>
        <dbReference type="SAM" id="SignalP"/>
    </source>
</evidence>
<keyword evidence="1" id="KW-0732">Signal</keyword>
<gene>
    <name evidence="2" type="ORF">QBC42DRAFT_165037</name>
</gene>
<dbReference type="EMBL" id="MU864987">
    <property type="protein sequence ID" value="KAK4461620.1"/>
    <property type="molecule type" value="Genomic_DNA"/>
</dbReference>
<dbReference type="AlphaFoldDB" id="A0AAV9HLJ1"/>
<comment type="caution">
    <text evidence="2">The sequence shown here is derived from an EMBL/GenBank/DDBJ whole genome shotgun (WGS) entry which is preliminary data.</text>
</comment>
<organism evidence="2 3">
    <name type="scientific">Cladorrhinum samala</name>
    <dbReference type="NCBI Taxonomy" id="585594"/>
    <lineage>
        <taxon>Eukaryota</taxon>
        <taxon>Fungi</taxon>
        <taxon>Dikarya</taxon>
        <taxon>Ascomycota</taxon>
        <taxon>Pezizomycotina</taxon>
        <taxon>Sordariomycetes</taxon>
        <taxon>Sordariomycetidae</taxon>
        <taxon>Sordariales</taxon>
        <taxon>Podosporaceae</taxon>
        <taxon>Cladorrhinum</taxon>
    </lineage>
</organism>
<reference evidence="2" key="1">
    <citation type="journal article" date="2023" name="Mol. Phylogenet. Evol.">
        <title>Genome-scale phylogeny and comparative genomics of the fungal order Sordariales.</title>
        <authorList>
            <person name="Hensen N."/>
            <person name="Bonometti L."/>
            <person name="Westerberg I."/>
            <person name="Brannstrom I.O."/>
            <person name="Guillou S."/>
            <person name="Cros-Aarteil S."/>
            <person name="Calhoun S."/>
            <person name="Haridas S."/>
            <person name="Kuo A."/>
            <person name="Mondo S."/>
            <person name="Pangilinan J."/>
            <person name="Riley R."/>
            <person name="LaButti K."/>
            <person name="Andreopoulos B."/>
            <person name="Lipzen A."/>
            <person name="Chen C."/>
            <person name="Yan M."/>
            <person name="Daum C."/>
            <person name="Ng V."/>
            <person name="Clum A."/>
            <person name="Steindorff A."/>
            <person name="Ohm R.A."/>
            <person name="Martin F."/>
            <person name="Silar P."/>
            <person name="Natvig D.O."/>
            <person name="Lalanne C."/>
            <person name="Gautier V."/>
            <person name="Ament-Velasquez S.L."/>
            <person name="Kruys A."/>
            <person name="Hutchinson M.I."/>
            <person name="Powell A.J."/>
            <person name="Barry K."/>
            <person name="Miller A.N."/>
            <person name="Grigoriev I.V."/>
            <person name="Debuchy R."/>
            <person name="Gladieux P."/>
            <person name="Hiltunen Thoren M."/>
            <person name="Johannesson H."/>
        </authorList>
    </citation>
    <scope>NUCLEOTIDE SEQUENCE</scope>
    <source>
        <strain evidence="2">PSN324</strain>
    </source>
</reference>
<feature type="signal peptide" evidence="1">
    <location>
        <begin position="1"/>
        <end position="19"/>
    </location>
</feature>
<keyword evidence="3" id="KW-1185">Reference proteome</keyword>